<name>A0A2T5Q4Q1_LIMRT</name>
<dbReference type="Proteomes" id="UP000244083">
    <property type="component" value="Unassembled WGS sequence"/>
</dbReference>
<dbReference type="AlphaFoldDB" id="A0A2T5Q4Q1"/>
<sequence length="126" mass="14800">MILTQEQIVPLLNKLLQTAWQDHQKYFSLEQKQVTQEQLIQLEHSCRKLTTITHDLQLLMSLPTDTTYYIKWQINIQEAELPDISLNVRPVTPASHHPLRISPQLTDLFIDYFVKVGRIPNPWLIS</sequence>
<proteinExistence type="predicted"/>
<accession>A0A2T5Q4Q1</accession>
<organism evidence="1 2">
    <name type="scientific">Limosilactobacillus reuteri</name>
    <name type="common">Lactobacillus reuteri</name>
    <dbReference type="NCBI Taxonomy" id="1598"/>
    <lineage>
        <taxon>Bacteria</taxon>
        <taxon>Bacillati</taxon>
        <taxon>Bacillota</taxon>
        <taxon>Bacilli</taxon>
        <taxon>Lactobacillales</taxon>
        <taxon>Lactobacillaceae</taxon>
        <taxon>Limosilactobacillus</taxon>
    </lineage>
</organism>
<evidence type="ECO:0000313" key="2">
    <source>
        <dbReference type="Proteomes" id="UP000244083"/>
    </source>
</evidence>
<evidence type="ECO:0000313" key="1">
    <source>
        <dbReference type="EMBL" id="PTV04475.1"/>
    </source>
</evidence>
<gene>
    <name evidence="1" type="ORF">DB325_03810</name>
</gene>
<dbReference type="EMBL" id="QAZN01000004">
    <property type="protein sequence ID" value="PTV04475.1"/>
    <property type="molecule type" value="Genomic_DNA"/>
</dbReference>
<protein>
    <submittedName>
        <fullName evidence="1">Uncharacterized protein</fullName>
    </submittedName>
</protein>
<dbReference type="RefSeq" id="WP_107721167.1">
    <property type="nucleotide sequence ID" value="NZ_QAZN01000004.1"/>
</dbReference>
<reference evidence="2" key="1">
    <citation type="submission" date="2018-04" db="EMBL/GenBank/DDBJ databases">
        <title>Draft Genome Sequences of 10 Lactobacillus Species from 22 Commercial Probiotic Products.</title>
        <authorList>
            <person name="Gangiredla J."/>
            <person name="Barnaba T.J."/>
            <person name="Mammel M.K."/>
            <person name="Lacher D.W."/>
            <person name="Elkins C.A."/>
            <person name="Lampel K.A."/>
            <person name="Whitehouse C.A."/>
            <person name="Tartera C."/>
        </authorList>
    </citation>
    <scope>NUCLEOTIDE SEQUENCE [LARGE SCALE GENOMIC DNA]</scope>
    <source>
        <strain evidence="2">DS12_10</strain>
    </source>
</reference>
<comment type="caution">
    <text evidence="1">The sequence shown here is derived from an EMBL/GenBank/DDBJ whole genome shotgun (WGS) entry which is preliminary data.</text>
</comment>